<dbReference type="InterPro" id="IPR018109">
    <property type="entry name" value="Folylpolyglutamate_synth_CS"/>
</dbReference>
<comment type="similarity">
    <text evidence="2 11">Belongs to the folylpolyglutamate synthase family.</text>
</comment>
<dbReference type="PANTHER" id="PTHR11136">
    <property type="entry name" value="FOLYLPOLYGLUTAMATE SYNTHASE-RELATED"/>
    <property type="match status" value="1"/>
</dbReference>
<feature type="domain" description="Mur ligase C-terminal" evidence="12">
    <location>
        <begin position="326"/>
        <end position="437"/>
    </location>
</feature>
<keyword evidence="6 11" id="KW-0547">Nucleotide-binding</keyword>
<comment type="caution">
    <text evidence="14">The sequence shown here is derived from an EMBL/GenBank/DDBJ whole genome shotgun (WGS) entry which is preliminary data.</text>
</comment>
<dbReference type="GO" id="GO:0046872">
    <property type="term" value="F:metal ion binding"/>
    <property type="evidence" value="ECO:0007669"/>
    <property type="project" value="UniProtKB-KW"/>
</dbReference>
<dbReference type="EMBL" id="DVMO01000077">
    <property type="protein sequence ID" value="HIU27741.1"/>
    <property type="molecule type" value="Genomic_DNA"/>
</dbReference>
<evidence type="ECO:0000256" key="6">
    <source>
        <dbReference type="ARBA" id="ARBA00022741"/>
    </source>
</evidence>
<dbReference type="Pfam" id="PF02875">
    <property type="entry name" value="Mur_ligase_C"/>
    <property type="match status" value="1"/>
</dbReference>
<dbReference type="NCBIfam" id="TIGR01499">
    <property type="entry name" value="folC"/>
    <property type="match status" value="1"/>
</dbReference>
<evidence type="ECO:0000256" key="9">
    <source>
        <dbReference type="ARBA" id="ARBA00030592"/>
    </source>
</evidence>
<proteinExistence type="inferred from homology"/>
<dbReference type="Gene3D" id="3.40.1190.10">
    <property type="entry name" value="Mur-like, catalytic domain"/>
    <property type="match status" value="1"/>
</dbReference>
<keyword evidence="5" id="KW-0479">Metal-binding</keyword>
<dbReference type="Pfam" id="PF08245">
    <property type="entry name" value="Mur_ligase_M"/>
    <property type="match status" value="1"/>
</dbReference>
<keyword evidence="7 11" id="KW-0067">ATP-binding</keyword>
<protein>
    <recommendedName>
        <fullName evidence="3">tetrahydrofolate synthase</fullName>
        <ecNumber evidence="3">6.3.2.17</ecNumber>
    </recommendedName>
    <alternativeName>
        <fullName evidence="9">Tetrahydrofolylpolyglutamate synthase</fullName>
    </alternativeName>
</protein>
<keyword evidence="8" id="KW-0460">Magnesium</keyword>
<gene>
    <name evidence="14" type="ORF">IAD16_05130</name>
</gene>
<evidence type="ECO:0000256" key="7">
    <source>
        <dbReference type="ARBA" id="ARBA00022840"/>
    </source>
</evidence>
<keyword evidence="4 11" id="KW-0436">Ligase</keyword>
<evidence type="ECO:0000259" key="12">
    <source>
        <dbReference type="Pfam" id="PF02875"/>
    </source>
</evidence>
<dbReference type="GO" id="GO:0005737">
    <property type="term" value="C:cytoplasm"/>
    <property type="evidence" value="ECO:0007669"/>
    <property type="project" value="TreeGrafter"/>
</dbReference>
<evidence type="ECO:0000256" key="4">
    <source>
        <dbReference type="ARBA" id="ARBA00022598"/>
    </source>
</evidence>
<name>A0A9D1L8D8_9FIRM</name>
<evidence type="ECO:0000313" key="15">
    <source>
        <dbReference type="Proteomes" id="UP000824091"/>
    </source>
</evidence>
<evidence type="ECO:0000256" key="1">
    <source>
        <dbReference type="ARBA" id="ARBA00001946"/>
    </source>
</evidence>
<accession>A0A9D1L8D8</accession>
<dbReference type="GO" id="GO:0004326">
    <property type="term" value="F:tetrahydrofolylpolyglutamate synthase activity"/>
    <property type="evidence" value="ECO:0007669"/>
    <property type="project" value="UniProtKB-EC"/>
</dbReference>
<evidence type="ECO:0000256" key="11">
    <source>
        <dbReference type="PIRNR" id="PIRNR001563"/>
    </source>
</evidence>
<dbReference type="EC" id="6.3.2.17" evidence="3"/>
<evidence type="ECO:0000313" key="14">
    <source>
        <dbReference type="EMBL" id="HIU27741.1"/>
    </source>
</evidence>
<dbReference type="PROSITE" id="PS01011">
    <property type="entry name" value="FOLYLPOLYGLU_SYNT_1"/>
    <property type="match status" value="1"/>
</dbReference>
<evidence type="ECO:0000256" key="3">
    <source>
        <dbReference type="ARBA" id="ARBA00013025"/>
    </source>
</evidence>
<dbReference type="GO" id="GO:0008841">
    <property type="term" value="F:dihydrofolate synthase activity"/>
    <property type="evidence" value="ECO:0007669"/>
    <property type="project" value="TreeGrafter"/>
</dbReference>
<dbReference type="InterPro" id="IPR004101">
    <property type="entry name" value="Mur_ligase_C"/>
</dbReference>
<dbReference type="AlphaFoldDB" id="A0A9D1L8D8"/>
<dbReference type="SUPFAM" id="SSF53623">
    <property type="entry name" value="MurD-like peptide ligases, catalytic domain"/>
    <property type="match status" value="1"/>
</dbReference>
<evidence type="ECO:0000256" key="10">
    <source>
        <dbReference type="ARBA" id="ARBA00047493"/>
    </source>
</evidence>
<feature type="domain" description="Mur ligase central" evidence="13">
    <location>
        <begin position="45"/>
        <end position="271"/>
    </location>
</feature>
<dbReference type="InterPro" id="IPR036565">
    <property type="entry name" value="Mur-like_cat_sf"/>
</dbReference>
<comment type="catalytic activity">
    <reaction evidence="10">
        <text>(6S)-5,6,7,8-tetrahydrofolyl-(gamma-L-Glu)(n) + L-glutamate + ATP = (6S)-5,6,7,8-tetrahydrofolyl-(gamma-L-Glu)(n+1) + ADP + phosphate + H(+)</text>
        <dbReference type="Rhea" id="RHEA:10580"/>
        <dbReference type="Rhea" id="RHEA-COMP:14738"/>
        <dbReference type="Rhea" id="RHEA-COMP:14740"/>
        <dbReference type="ChEBI" id="CHEBI:15378"/>
        <dbReference type="ChEBI" id="CHEBI:29985"/>
        <dbReference type="ChEBI" id="CHEBI:30616"/>
        <dbReference type="ChEBI" id="CHEBI:43474"/>
        <dbReference type="ChEBI" id="CHEBI:141005"/>
        <dbReference type="ChEBI" id="CHEBI:456216"/>
        <dbReference type="EC" id="6.3.2.17"/>
    </reaction>
</comment>
<evidence type="ECO:0000256" key="2">
    <source>
        <dbReference type="ARBA" id="ARBA00008276"/>
    </source>
</evidence>
<dbReference type="Gene3D" id="3.90.190.20">
    <property type="entry name" value="Mur ligase, C-terminal domain"/>
    <property type="match status" value="1"/>
</dbReference>
<reference evidence="14" key="1">
    <citation type="submission" date="2020-10" db="EMBL/GenBank/DDBJ databases">
        <authorList>
            <person name="Gilroy R."/>
        </authorList>
    </citation>
    <scope>NUCLEOTIDE SEQUENCE</scope>
    <source>
        <strain evidence="14">11300</strain>
    </source>
</reference>
<comment type="cofactor">
    <cofactor evidence="1">
        <name>Mg(2+)</name>
        <dbReference type="ChEBI" id="CHEBI:18420"/>
    </cofactor>
</comment>
<evidence type="ECO:0000256" key="5">
    <source>
        <dbReference type="ARBA" id="ARBA00022723"/>
    </source>
</evidence>
<dbReference type="PIRSF" id="PIRSF001563">
    <property type="entry name" value="Folylpolyglu_synth"/>
    <property type="match status" value="1"/>
</dbReference>
<evidence type="ECO:0000256" key="8">
    <source>
        <dbReference type="ARBA" id="ARBA00022842"/>
    </source>
</evidence>
<reference evidence="14" key="2">
    <citation type="journal article" date="2021" name="PeerJ">
        <title>Extensive microbial diversity within the chicken gut microbiome revealed by metagenomics and culture.</title>
        <authorList>
            <person name="Gilroy R."/>
            <person name="Ravi A."/>
            <person name="Getino M."/>
            <person name="Pursley I."/>
            <person name="Horton D.L."/>
            <person name="Alikhan N.F."/>
            <person name="Baker D."/>
            <person name="Gharbi K."/>
            <person name="Hall N."/>
            <person name="Watson M."/>
            <person name="Adriaenssens E.M."/>
            <person name="Foster-Nyarko E."/>
            <person name="Jarju S."/>
            <person name="Secka A."/>
            <person name="Antonio M."/>
            <person name="Oren A."/>
            <person name="Chaudhuri R.R."/>
            <person name="La Ragione R."/>
            <person name="Hildebrand F."/>
            <person name="Pallen M.J."/>
        </authorList>
    </citation>
    <scope>NUCLEOTIDE SEQUENCE</scope>
    <source>
        <strain evidence="14">11300</strain>
    </source>
</reference>
<sequence>MTKKENPIEKIHQFQRFGSVLGLERMTRLLELLGNPQDELKVIHIAGTNGKGSVSRYIYSVMQEAGYRTGLYTSPFLENFNERIELDGRCISDSDLAVYTDKVLAAAQAMVNDGDQSPTEFEVITAIALVYFKEKDCDFAILEVGLGGTGDSTNVCRSPLVTVITSISMDHMDRLGDTIEEIAAEKAGIIKDGCPVVTSAKNPKALDVIRRRAAEKNCRIFEVKDMPLAAKQESLQGSVFDAVILGEDLCNVKISMAGKHQIENAAAAMTALKVLEKDGHIHFTQQELYDGLAGARQIGRLEVMHAKREDHGGSYCAAGYAEASEETVTIIDGAHNPGGAKALADAVTAMYPEARILMVIGILADKDVDGILSHFFRMTGDFIATEPDSPRKLRAADLAAKIQSLGGQCRIVPAIEDAWRMACALAEDYDMVIYAGSLYMIGKVRTLFNRGETDAQV</sequence>
<dbReference type="InterPro" id="IPR036615">
    <property type="entry name" value="Mur_ligase_C_dom_sf"/>
</dbReference>
<dbReference type="GO" id="GO:0005524">
    <property type="term" value="F:ATP binding"/>
    <property type="evidence" value="ECO:0007669"/>
    <property type="project" value="UniProtKB-KW"/>
</dbReference>
<dbReference type="InterPro" id="IPR013221">
    <property type="entry name" value="Mur_ligase_cen"/>
</dbReference>
<evidence type="ECO:0000259" key="13">
    <source>
        <dbReference type="Pfam" id="PF08245"/>
    </source>
</evidence>
<dbReference type="PANTHER" id="PTHR11136:SF0">
    <property type="entry name" value="DIHYDROFOLATE SYNTHETASE-RELATED"/>
    <property type="match status" value="1"/>
</dbReference>
<dbReference type="FunFam" id="3.40.1190.10:FF:000011">
    <property type="entry name" value="Folylpolyglutamate synthase/dihydrofolate synthase"/>
    <property type="match status" value="1"/>
</dbReference>
<organism evidence="14 15">
    <name type="scientific">Candidatus Fimisoma avicola</name>
    <dbReference type="NCBI Taxonomy" id="2840826"/>
    <lineage>
        <taxon>Bacteria</taxon>
        <taxon>Bacillati</taxon>
        <taxon>Bacillota</taxon>
        <taxon>Clostridia</taxon>
        <taxon>Eubacteriales</taxon>
        <taxon>Candidatus Fimisoma</taxon>
    </lineage>
</organism>
<dbReference type="InterPro" id="IPR001645">
    <property type="entry name" value="Folylpolyglutamate_synth"/>
</dbReference>
<dbReference type="Proteomes" id="UP000824091">
    <property type="component" value="Unassembled WGS sequence"/>
</dbReference>
<dbReference type="SUPFAM" id="SSF53244">
    <property type="entry name" value="MurD-like peptide ligases, peptide-binding domain"/>
    <property type="match status" value="1"/>
</dbReference>